<keyword evidence="4" id="KW-0472">Membrane</keyword>
<dbReference type="Gene3D" id="3.30.450.60">
    <property type="match status" value="1"/>
</dbReference>
<dbReference type="SUPFAM" id="SSF49447">
    <property type="entry name" value="Second domain of Mu2 adaptin subunit (ap50) of ap2 adaptor"/>
    <property type="match status" value="1"/>
</dbReference>
<evidence type="ECO:0000256" key="4">
    <source>
        <dbReference type="ARBA" id="ARBA00023136"/>
    </source>
</evidence>
<accession>A0A2Z6R9H5</accession>
<dbReference type="InterPro" id="IPR050431">
    <property type="entry name" value="Adaptor_comp_med_subunit"/>
</dbReference>
<dbReference type="PROSITE" id="PS51072">
    <property type="entry name" value="MHD"/>
    <property type="match status" value="1"/>
</dbReference>
<comment type="similarity">
    <text evidence="5">Belongs to the adaptor complexes medium subunit family.</text>
</comment>
<evidence type="ECO:0000256" key="1">
    <source>
        <dbReference type="ARBA" id="ARBA00004308"/>
    </source>
</evidence>
<dbReference type="InterPro" id="IPR001392">
    <property type="entry name" value="Clathrin_mu"/>
</dbReference>
<dbReference type="CDD" id="cd14838">
    <property type="entry name" value="AP4_Mu_N"/>
    <property type="match status" value="1"/>
</dbReference>
<evidence type="ECO:0000313" key="7">
    <source>
        <dbReference type="EMBL" id="GBB94454.1"/>
    </source>
</evidence>
<protein>
    <recommendedName>
        <fullName evidence="6">MHD domain-containing protein</fullName>
    </recommendedName>
</protein>
<dbReference type="EMBL" id="BEXD01001513">
    <property type="protein sequence ID" value="GBB94454.1"/>
    <property type="molecule type" value="Genomic_DNA"/>
</dbReference>
<dbReference type="PRINTS" id="PR00314">
    <property type="entry name" value="CLATHRINADPT"/>
</dbReference>
<evidence type="ECO:0000256" key="3">
    <source>
        <dbReference type="ARBA" id="ARBA00022927"/>
    </source>
</evidence>
<evidence type="ECO:0000313" key="8">
    <source>
        <dbReference type="Proteomes" id="UP000247702"/>
    </source>
</evidence>
<dbReference type="Pfam" id="PF00928">
    <property type="entry name" value="Adap_comp_sub"/>
    <property type="match status" value="1"/>
</dbReference>
<dbReference type="AlphaFoldDB" id="A0A2Z6R9H5"/>
<dbReference type="Gene3D" id="2.60.40.1170">
    <property type="entry name" value="Mu homology domain, subdomain B"/>
    <property type="match status" value="2"/>
</dbReference>
<name>A0A2Z6R9H5_9GLOM</name>
<evidence type="ECO:0000259" key="6">
    <source>
        <dbReference type="PROSITE" id="PS51072"/>
    </source>
</evidence>
<dbReference type="SUPFAM" id="SSF64356">
    <property type="entry name" value="SNARE-like"/>
    <property type="match status" value="1"/>
</dbReference>
<keyword evidence="8" id="KW-1185">Reference proteome</keyword>
<dbReference type="PANTHER" id="PTHR10529">
    <property type="entry name" value="AP COMPLEX SUBUNIT MU"/>
    <property type="match status" value="1"/>
</dbReference>
<dbReference type="STRING" id="94130.A0A2Z6R9H5"/>
<dbReference type="InterPro" id="IPR028565">
    <property type="entry name" value="MHD"/>
</dbReference>
<dbReference type="InterPro" id="IPR011012">
    <property type="entry name" value="Longin-like_dom_sf"/>
</dbReference>
<gene>
    <name evidence="7" type="ORF">RclHR1_02360012</name>
</gene>
<dbReference type="FunFam" id="3.30.450.60:FF:000002">
    <property type="entry name" value="AP-2 complex subunit mu, putative"/>
    <property type="match status" value="1"/>
</dbReference>
<dbReference type="GO" id="GO:0012505">
    <property type="term" value="C:endomembrane system"/>
    <property type="evidence" value="ECO:0007669"/>
    <property type="project" value="UniProtKB-SubCell"/>
</dbReference>
<dbReference type="InterPro" id="IPR036168">
    <property type="entry name" value="AP2_Mu_C_sf"/>
</dbReference>
<feature type="domain" description="MHD" evidence="6">
    <location>
        <begin position="203"/>
        <end position="466"/>
    </location>
</feature>
<dbReference type="PIRSF" id="PIRSF005992">
    <property type="entry name" value="Clathrin_mu"/>
    <property type="match status" value="1"/>
</dbReference>
<keyword evidence="2 5" id="KW-0813">Transport</keyword>
<proteinExistence type="inferred from homology"/>
<reference evidence="7 8" key="1">
    <citation type="submission" date="2017-11" db="EMBL/GenBank/DDBJ databases">
        <title>The genome of Rhizophagus clarus HR1 reveals common genetic basis of auxotrophy among arbuscular mycorrhizal fungi.</title>
        <authorList>
            <person name="Kobayashi Y."/>
        </authorList>
    </citation>
    <scope>NUCLEOTIDE SEQUENCE [LARGE SCALE GENOMIC DNA]</scope>
    <source>
        <strain evidence="7 8">HR1</strain>
    </source>
</reference>
<dbReference type="GO" id="GO:0006886">
    <property type="term" value="P:intracellular protein transport"/>
    <property type="evidence" value="ECO:0007669"/>
    <property type="project" value="UniProtKB-UniRule"/>
</dbReference>
<keyword evidence="3 5" id="KW-0653">Protein transport</keyword>
<comment type="caution">
    <text evidence="7">The sequence shown here is derived from an EMBL/GenBank/DDBJ whole genome shotgun (WGS) entry which is preliminary data.</text>
</comment>
<evidence type="ECO:0000256" key="5">
    <source>
        <dbReference type="PIRNR" id="PIRNR005992"/>
    </source>
</evidence>
<evidence type="ECO:0000256" key="2">
    <source>
        <dbReference type="ARBA" id="ARBA00022448"/>
    </source>
</evidence>
<dbReference type="GO" id="GO:0030131">
    <property type="term" value="C:clathrin adaptor complex"/>
    <property type="evidence" value="ECO:0007669"/>
    <property type="project" value="UniProtKB-UniRule"/>
</dbReference>
<comment type="subcellular location">
    <subcellularLocation>
        <location evidence="1">Endomembrane system</location>
    </subcellularLocation>
</comment>
<dbReference type="GO" id="GO:0016192">
    <property type="term" value="P:vesicle-mediated transport"/>
    <property type="evidence" value="ECO:0007669"/>
    <property type="project" value="InterPro"/>
</dbReference>
<dbReference type="Proteomes" id="UP000247702">
    <property type="component" value="Unassembled WGS sequence"/>
</dbReference>
<sequence length="467" mass="53686">MSKLREVTQNSVNIFNSEMISQFFILSPQRGDTLIFRDYRHDTPRDVPDLLLDRLKTWQKDHGTELDPPPIFNVDGVNFLFTNVQGLYFVCTTKFNVSPFMIYELLGRIATLIKDFCGILSEECLRLNSSLVYELLDEIIDYGYVQTTLTDQLKSYVYEDPIPVKRENIIINSLAKLKAPGTNLGSSRNRPIMHSRDERSSKQNEIYIDMIEQIVASFASNGMTVRAEINGSIQVKSFLQENPEIRLGLNSNIVLGRDKVISSDKYGIVFDDYKFHDSVDPTDFDEYKRMIIFPPEGETTIMNYRISGDISLPFRVFPTLLRVPRCPNRMEVTIKIRADVPEDKFVSKCTLTVPLPRITQSVSNENTDDYNDQSFQYDNRAKIIIWTINNLKGGTEQSIKVKITGATPFSAVAELEVGPISLEFDIPNYTCSNIQIRKLKVYEKNKSIPPQRWIRYFTISESYTCRV</sequence>
<organism evidence="7 8">
    <name type="scientific">Rhizophagus clarus</name>
    <dbReference type="NCBI Taxonomy" id="94130"/>
    <lineage>
        <taxon>Eukaryota</taxon>
        <taxon>Fungi</taxon>
        <taxon>Fungi incertae sedis</taxon>
        <taxon>Mucoromycota</taxon>
        <taxon>Glomeromycotina</taxon>
        <taxon>Glomeromycetes</taxon>
        <taxon>Glomerales</taxon>
        <taxon>Glomeraceae</taxon>
        <taxon>Rhizophagus</taxon>
    </lineage>
</organism>